<dbReference type="EMBL" id="RPBY01000013">
    <property type="protein sequence ID" value="NCH89968.1"/>
    <property type="molecule type" value="Genomic_DNA"/>
</dbReference>
<organism evidence="2 3">
    <name type="scientific">Cronobacter dublinensis</name>
    <dbReference type="NCBI Taxonomy" id="413497"/>
    <lineage>
        <taxon>Bacteria</taxon>
        <taxon>Pseudomonadati</taxon>
        <taxon>Pseudomonadota</taxon>
        <taxon>Gammaproteobacteria</taxon>
        <taxon>Enterobacterales</taxon>
        <taxon>Enterobacteriaceae</taxon>
        <taxon>Cronobacter</taxon>
    </lineage>
</organism>
<accession>A0A9Q4T6P9</accession>
<name>A0A9Q4T6P9_9ENTR</name>
<protein>
    <submittedName>
        <fullName evidence="2">Uncharacterized protein</fullName>
    </submittedName>
</protein>
<keyword evidence="1" id="KW-1133">Transmembrane helix</keyword>
<feature type="transmembrane region" description="Helical" evidence="1">
    <location>
        <begin position="47"/>
        <end position="67"/>
    </location>
</feature>
<dbReference type="AlphaFoldDB" id="A0A9Q4T6P9"/>
<evidence type="ECO:0000256" key="1">
    <source>
        <dbReference type="SAM" id="Phobius"/>
    </source>
</evidence>
<proteinExistence type="predicted"/>
<sequence length="104" mass="12145">MFGCIFLVIFFAALFSYAYWQLLGLVFEHSWRNTVNVMMSGEILKNIMQMLLFAAAMYFFILQTRILRRADERLSKIRMLIAASFPLAEAEREQEPIKPEADSL</sequence>
<comment type="caution">
    <text evidence="2">The sequence shown here is derived from an EMBL/GenBank/DDBJ whole genome shotgun (WGS) entry which is preliminary data.</text>
</comment>
<keyword evidence="1" id="KW-0472">Membrane</keyword>
<keyword evidence="1" id="KW-0812">Transmembrane</keyword>
<evidence type="ECO:0000313" key="2">
    <source>
        <dbReference type="EMBL" id="NCH89968.1"/>
    </source>
</evidence>
<evidence type="ECO:0000313" key="3">
    <source>
        <dbReference type="Proteomes" id="UP000778262"/>
    </source>
</evidence>
<gene>
    <name evidence="2" type="ORF">EHJ13_21400</name>
</gene>
<reference evidence="2" key="1">
    <citation type="submission" date="2018-11" db="EMBL/GenBank/DDBJ databases">
        <title>Genomics analysis of Putative Virulence Factors on Adhesion and Cytotoxicity for Cronobacter spp.</title>
        <authorList>
            <person name="Cui J."/>
        </authorList>
    </citation>
    <scope>NUCLEOTIDE SEQUENCE</scope>
    <source>
        <strain evidence="2">SD69</strain>
    </source>
</reference>
<dbReference type="Proteomes" id="UP000778262">
    <property type="component" value="Unassembled WGS sequence"/>
</dbReference>